<protein>
    <submittedName>
        <fullName evidence="2">Uncharacterized protein</fullName>
    </submittedName>
</protein>
<feature type="compositionally biased region" description="Basic and acidic residues" evidence="1">
    <location>
        <begin position="63"/>
        <end position="73"/>
    </location>
</feature>
<evidence type="ECO:0000256" key="1">
    <source>
        <dbReference type="SAM" id="MobiDB-lite"/>
    </source>
</evidence>
<feature type="region of interest" description="Disordered" evidence="1">
    <location>
        <begin position="1"/>
        <end position="37"/>
    </location>
</feature>
<reference evidence="3" key="1">
    <citation type="journal article" date="2014" name="Science">
        <title>Ancient hybridizations among the ancestral genomes of bread wheat.</title>
        <authorList>
            <consortium name="International Wheat Genome Sequencing Consortium,"/>
            <person name="Marcussen T."/>
            <person name="Sandve S.R."/>
            <person name="Heier L."/>
            <person name="Spannagl M."/>
            <person name="Pfeifer M."/>
            <person name="Jakobsen K.S."/>
            <person name="Wulff B.B."/>
            <person name="Steuernagel B."/>
            <person name="Mayer K.F."/>
            <person name="Olsen O.A."/>
        </authorList>
    </citation>
    <scope>NUCLEOTIDE SEQUENCE [LARGE SCALE GENOMIC DNA]</scope>
    <source>
        <strain evidence="3">cv. AL8/78</strain>
    </source>
</reference>
<evidence type="ECO:0000313" key="2">
    <source>
        <dbReference type="EnsemblPlants" id="AET7Gv21082300.1"/>
    </source>
</evidence>
<dbReference type="Proteomes" id="UP000015105">
    <property type="component" value="Chromosome 7D"/>
</dbReference>
<name>A0A453SU88_AEGTS</name>
<dbReference type="Gramene" id="AET7Gv21082300.1">
    <property type="protein sequence ID" value="AET7Gv21082300.1"/>
    <property type="gene ID" value="AET7Gv21082300"/>
</dbReference>
<sequence length="204" mass="22334">MTPRSWTARRTEQRQRGGWNEEGGGSALSSGAAGGRWEVGARRRAATAVSTHEFVAAQGVAREAGKERAEVRRYGGASGKRRGARPRHRLCAAEDGRRLEQPRGTALRRRHRRPPPPLRLVGSGAPRFAAAPLQGDPRDPVVIASSSDEASSSFRAKLRDFRKPASPSARLARFLNTIFAVKRTPYARSSASSYLRSCLSKMHH</sequence>
<dbReference type="EnsemblPlants" id="AET7Gv21082300.1">
    <property type="protein sequence ID" value="AET7Gv21082300.1"/>
    <property type="gene ID" value="AET7Gv21082300"/>
</dbReference>
<reference evidence="2" key="4">
    <citation type="submission" date="2019-03" db="UniProtKB">
        <authorList>
            <consortium name="EnsemblPlants"/>
        </authorList>
    </citation>
    <scope>IDENTIFICATION</scope>
</reference>
<evidence type="ECO:0000313" key="3">
    <source>
        <dbReference type="Proteomes" id="UP000015105"/>
    </source>
</evidence>
<feature type="region of interest" description="Disordered" evidence="1">
    <location>
        <begin position="102"/>
        <end position="124"/>
    </location>
</feature>
<feature type="region of interest" description="Disordered" evidence="1">
    <location>
        <begin position="63"/>
        <end position="87"/>
    </location>
</feature>
<reference evidence="3" key="2">
    <citation type="journal article" date="2017" name="Nat. Plants">
        <title>The Aegilops tauschii genome reveals multiple impacts of transposons.</title>
        <authorList>
            <person name="Zhao G."/>
            <person name="Zou C."/>
            <person name="Li K."/>
            <person name="Wang K."/>
            <person name="Li T."/>
            <person name="Gao L."/>
            <person name="Zhang X."/>
            <person name="Wang H."/>
            <person name="Yang Z."/>
            <person name="Liu X."/>
            <person name="Jiang W."/>
            <person name="Mao L."/>
            <person name="Kong X."/>
            <person name="Jiao Y."/>
            <person name="Jia J."/>
        </authorList>
    </citation>
    <scope>NUCLEOTIDE SEQUENCE [LARGE SCALE GENOMIC DNA]</scope>
    <source>
        <strain evidence="3">cv. AL8/78</strain>
    </source>
</reference>
<reference evidence="2" key="5">
    <citation type="journal article" date="2021" name="G3 (Bethesda)">
        <title>Aegilops tauschii genome assembly Aet v5.0 features greater sequence contiguity and improved annotation.</title>
        <authorList>
            <person name="Wang L."/>
            <person name="Zhu T."/>
            <person name="Rodriguez J.C."/>
            <person name="Deal K.R."/>
            <person name="Dubcovsky J."/>
            <person name="McGuire P.E."/>
            <person name="Lux T."/>
            <person name="Spannagl M."/>
            <person name="Mayer K.F.X."/>
            <person name="Baldrich P."/>
            <person name="Meyers B.C."/>
            <person name="Huo N."/>
            <person name="Gu Y.Q."/>
            <person name="Zhou H."/>
            <person name="Devos K.M."/>
            <person name="Bennetzen J.L."/>
            <person name="Unver T."/>
            <person name="Budak H."/>
            <person name="Gulick P.J."/>
            <person name="Galiba G."/>
            <person name="Kalapos B."/>
            <person name="Nelson D.R."/>
            <person name="Li P."/>
            <person name="You F.M."/>
            <person name="Luo M.C."/>
            <person name="Dvorak J."/>
        </authorList>
    </citation>
    <scope>NUCLEOTIDE SEQUENCE [LARGE SCALE GENOMIC DNA]</scope>
    <source>
        <strain evidence="2">cv. AL8/78</strain>
    </source>
</reference>
<dbReference type="AlphaFoldDB" id="A0A453SU88"/>
<proteinExistence type="predicted"/>
<accession>A0A453SU88</accession>
<organism evidence="2 3">
    <name type="scientific">Aegilops tauschii subsp. strangulata</name>
    <name type="common">Goatgrass</name>
    <dbReference type="NCBI Taxonomy" id="200361"/>
    <lineage>
        <taxon>Eukaryota</taxon>
        <taxon>Viridiplantae</taxon>
        <taxon>Streptophyta</taxon>
        <taxon>Embryophyta</taxon>
        <taxon>Tracheophyta</taxon>
        <taxon>Spermatophyta</taxon>
        <taxon>Magnoliopsida</taxon>
        <taxon>Liliopsida</taxon>
        <taxon>Poales</taxon>
        <taxon>Poaceae</taxon>
        <taxon>BOP clade</taxon>
        <taxon>Pooideae</taxon>
        <taxon>Triticodae</taxon>
        <taxon>Triticeae</taxon>
        <taxon>Triticinae</taxon>
        <taxon>Aegilops</taxon>
    </lineage>
</organism>
<keyword evidence="3" id="KW-1185">Reference proteome</keyword>
<reference evidence="2" key="3">
    <citation type="journal article" date="2017" name="Nature">
        <title>Genome sequence of the progenitor of the wheat D genome Aegilops tauschii.</title>
        <authorList>
            <person name="Luo M.C."/>
            <person name="Gu Y.Q."/>
            <person name="Puiu D."/>
            <person name="Wang H."/>
            <person name="Twardziok S.O."/>
            <person name="Deal K.R."/>
            <person name="Huo N."/>
            <person name="Zhu T."/>
            <person name="Wang L."/>
            <person name="Wang Y."/>
            <person name="McGuire P.E."/>
            <person name="Liu S."/>
            <person name="Long H."/>
            <person name="Ramasamy R.K."/>
            <person name="Rodriguez J.C."/>
            <person name="Van S.L."/>
            <person name="Yuan L."/>
            <person name="Wang Z."/>
            <person name="Xia Z."/>
            <person name="Xiao L."/>
            <person name="Anderson O.D."/>
            <person name="Ouyang S."/>
            <person name="Liang Y."/>
            <person name="Zimin A.V."/>
            <person name="Pertea G."/>
            <person name="Qi P."/>
            <person name="Bennetzen J.L."/>
            <person name="Dai X."/>
            <person name="Dawson M.W."/>
            <person name="Muller H.G."/>
            <person name="Kugler K."/>
            <person name="Rivarola-Duarte L."/>
            <person name="Spannagl M."/>
            <person name="Mayer K.F.X."/>
            <person name="Lu F.H."/>
            <person name="Bevan M.W."/>
            <person name="Leroy P."/>
            <person name="Li P."/>
            <person name="You F.M."/>
            <person name="Sun Q."/>
            <person name="Liu Z."/>
            <person name="Lyons E."/>
            <person name="Wicker T."/>
            <person name="Salzberg S.L."/>
            <person name="Devos K.M."/>
            <person name="Dvorak J."/>
        </authorList>
    </citation>
    <scope>NUCLEOTIDE SEQUENCE [LARGE SCALE GENOMIC DNA]</scope>
    <source>
        <strain evidence="2">cv. AL8/78</strain>
    </source>
</reference>